<evidence type="ECO:0008006" key="11">
    <source>
        <dbReference type="Google" id="ProtNLM"/>
    </source>
</evidence>
<keyword evidence="10" id="KW-1185">Reference proteome</keyword>
<proteinExistence type="inferred from homology"/>
<evidence type="ECO:0000256" key="2">
    <source>
        <dbReference type="ARBA" id="ARBA00005811"/>
    </source>
</evidence>
<evidence type="ECO:0000256" key="7">
    <source>
        <dbReference type="RuleBase" id="RU003879"/>
    </source>
</evidence>
<sequence length="127" mass="13646">MRSRLRARRKAVGLTSLIDVIFLLLLFFMLASSFTKYQLVPVAGGASGGGAKIRPALLRIHAADSMDLNGLPLAKDEMAERLRSLGEDEARTVAVWSGPAASVQDVIDVIVEARAVGLDTVLLTDRN</sequence>
<dbReference type="PANTHER" id="PTHR30558">
    <property type="entry name" value="EXBD MEMBRANE COMPONENT OF PMF-DRIVEN MACROMOLECULE IMPORT SYSTEM"/>
    <property type="match status" value="1"/>
</dbReference>
<feature type="transmembrane region" description="Helical" evidence="8">
    <location>
        <begin position="12"/>
        <end position="31"/>
    </location>
</feature>
<dbReference type="InterPro" id="IPR003400">
    <property type="entry name" value="ExbD"/>
</dbReference>
<keyword evidence="6 8" id="KW-0472">Membrane</keyword>
<keyword evidence="4 7" id="KW-0812">Transmembrane</keyword>
<dbReference type="KEGG" id="pgv:SL003B_2169"/>
<evidence type="ECO:0000256" key="1">
    <source>
        <dbReference type="ARBA" id="ARBA00004162"/>
    </source>
</evidence>
<comment type="similarity">
    <text evidence="2 7">Belongs to the ExbD/TolR family.</text>
</comment>
<keyword evidence="7" id="KW-0653">Protein transport</keyword>
<evidence type="ECO:0000256" key="8">
    <source>
        <dbReference type="SAM" id="Phobius"/>
    </source>
</evidence>
<dbReference type="OrthoDB" id="7678573at2"/>
<dbReference type="GO" id="GO:0005886">
    <property type="term" value="C:plasma membrane"/>
    <property type="evidence" value="ECO:0007669"/>
    <property type="project" value="UniProtKB-SubCell"/>
</dbReference>
<evidence type="ECO:0000313" key="9">
    <source>
        <dbReference type="EMBL" id="ADZ70594.1"/>
    </source>
</evidence>
<evidence type="ECO:0000313" key="10">
    <source>
        <dbReference type="Proteomes" id="UP000008130"/>
    </source>
</evidence>
<gene>
    <name evidence="9" type="ordered locus">SL003B_2169</name>
</gene>
<keyword evidence="3" id="KW-1003">Cell membrane</keyword>
<dbReference type="EMBL" id="CP002568">
    <property type="protein sequence ID" value="ADZ70594.1"/>
    <property type="molecule type" value="Genomic_DNA"/>
</dbReference>
<dbReference type="RefSeq" id="WP_013652912.1">
    <property type="nucleotide sequence ID" value="NC_015259.1"/>
</dbReference>
<evidence type="ECO:0000256" key="4">
    <source>
        <dbReference type="ARBA" id="ARBA00022692"/>
    </source>
</evidence>
<comment type="subcellular location">
    <subcellularLocation>
        <location evidence="1">Cell membrane</location>
        <topology evidence="1">Single-pass membrane protein</topology>
    </subcellularLocation>
    <subcellularLocation>
        <location evidence="7">Cell membrane</location>
        <topology evidence="7">Single-pass type II membrane protein</topology>
    </subcellularLocation>
</comment>
<keyword evidence="5 8" id="KW-1133">Transmembrane helix</keyword>
<keyword evidence="7" id="KW-0813">Transport</keyword>
<dbReference type="GO" id="GO:0015031">
    <property type="term" value="P:protein transport"/>
    <property type="evidence" value="ECO:0007669"/>
    <property type="project" value="UniProtKB-KW"/>
</dbReference>
<dbReference type="PATRIC" id="fig|991905.3.peg.2224"/>
<dbReference type="Proteomes" id="UP000008130">
    <property type="component" value="Chromosome"/>
</dbReference>
<reference evidence="9 10" key="1">
    <citation type="journal article" date="2011" name="J. Bacteriol.">
        <title>Complete genome sequence of Polymorphum gilvum SL003B-26A1T, a crude oil-degrading bacterium from oil-polluted saline soil.</title>
        <authorList>
            <person name="Li S.G."/>
            <person name="Tang Y.Q."/>
            <person name="Nie Y."/>
            <person name="Cai M."/>
            <person name="Wu X.L."/>
        </authorList>
    </citation>
    <scope>NUCLEOTIDE SEQUENCE [LARGE SCALE GENOMIC DNA]</scope>
    <source>
        <strain evidence="10">LMG 25793 / CGMCC 1.9160 / SL003B-26A1</strain>
    </source>
</reference>
<protein>
    <recommendedName>
        <fullName evidence="11">Biopolymer transporter ExbD</fullName>
    </recommendedName>
</protein>
<dbReference type="AlphaFoldDB" id="F2IYX9"/>
<evidence type="ECO:0000256" key="6">
    <source>
        <dbReference type="ARBA" id="ARBA00023136"/>
    </source>
</evidence>
<dbReference type="eggNOG" id="COG0848">
    <property type="taxonomic scope" value="Bacteria"/>
</dbReference>
<organism evidence="9 10">
    <name type="scientific">Polymorphum gilvum (strain LMG 25793 / CGMCC 1.9160 / SL003B-26A1)</name>
    <dbReference type="NCBI Taxonomy" id="991905"/>
    <lineage>
        <taxon>Bacteria</taxon>
        <taxon>Pseudomonadati</taxon>
        <taxon>Pseudomonadota</taxon>
        <taxon>Alphaproteobacteria</taxon>
        <taxon>Rhodobacterales</taxon>
        <taxon>Paracoccaceae</taxon>
        <taxon>Polymorphum</taxon>
    </lineage>
</organism>
<accession>F2IYX9</accession>
<dbReference type="HOGENOM" id="CLU_085305_3_5_5"/>
<dbReference type="PANTHER" id="PTHR30558:SF3">
    <property type="entry name" value="BIOPOLYMER TRANSPORT PROTEIN EXBD-RELATED"/>
    <property type="match status" value="1"/>
</dbReference>
<evidence type="ECO:0000256" key="3">
    <source>
        <dbReference type="ARBA" id="ARBA00022475"/>
    </source>
</evidence>
<dbReference type="Pfam" id="PF02472">
    <property type="entry name" value="ExbD"/>
    <property type="match status" value="1"/>
</dbReference>
<name>F2IYX9_POLGS</name>
<dbReference type="STRING" id="991905.SL003B_2169"/>
<dbReference type="GO" id="GO:0022857">
    <property type="term" value="F:transmembrane transporter activity"/>
    <property type="evidence" value="ECO:0007669"/>
    <property type="project" value="InterPro"/>
</dbReference>
<evidence type="ECO:0000256" key="5">
    <source>
        <dbReference type="ARBA" id="ARBA00022989"/>
    </source>
</evidence>